<evidence type="ECO:0000313" key="9">
    <source>
        <dbReference type="EMBL" id="EUA93353.1"/>
    </source>
</evidence>
<keyword evidence="6 8" id="KW-1133">Transmembrane helix</keyword>
<dbReference type="EMBL" id="JAOL01000062">
    <property type="protein sequence ID" value="EUA93353.1"/>
    <property type="molecule type" value="Genomic_DNA"/>
</dbReference>
<comment type="caution">
    <text evidence="9">The sequence shown here is derived from an EMBL/GenBank/DDBJ whole genome shotgun (WGS) entry which is preliminary data.</text>
</comment>
<evidence type="ECO:0000256" key="3">
    <source>
        <dbReference type="ARBA" id="ARBA00022692"/>
    </source>
</evidence>
<gene>
    <name evidence="9" type="ORF">I551_0037</name>
</gene>
<keyword evidence="5" id="KW-0573">Peptidoglycan synthesis</keyword>
<sequence length="105" mass="10844">MYLAVPGELAVDPVKMGNAKLLVLGVGTTLGVFAQAAVLLVAIGRQHISLRPLWGIDDRLKRFGAMAAAMVLYVLVSQLGLIVGNQIASGAAASGRPSTTTPGWC</sequence>
<keyword evidence="4" id="KW-0133">Cell shape</keyword>
<evidence type="ECO:0000256" key="4">
    <source>
        <dbReference type="ARBA" id="ARBA00022960"/>
    </source>
</evidence>
<name>A0ABN0R882_MYCUL</name>
<evidence type="ECO:0000256" key="1">
    <source>
        <dbReference type="ARBA" id="ARBA00004651"/>
    </source>
</evidence>
<keyword evidence="10" id="KW-1185">Reference proteome</keyword>
<dbReference type="Proteomes" id="UP000020681">
    <property type="component" value="Unassembled WGS sequence"/>
</dbReference>
<feature type="transmembrane region" description="Helical" evidence="8">
    <location>
        <begin position="21"/>
        <end position="43"/>
    </location>
</feature>
<protein>
    <submittedName>
        <fullName evidence="9">MviN-like family protein</fullName>
    </submittedName>
</protein>
<dbReference type="PANTHER" id="PTHR47019">
    <property type="entry name" value="LIPID II FLIPPASE MURJ"/>
    <property type="match status" value="1"/>
</dbReference>
<dbReference type="InterPro" id="IPR051050">
    <property type="entry name" value="Lipid_II_flippase_MurJ/MviN"/>
</dbReference>
<evidence type="ECO:0000256" key="5">
    <source>
        <dbReference type="ARBA" id="ARBA00022984"/>
    </source>
</evidence>
<dbReference type="InterPro" id="IPR004268">
    <property type="entry name" value="MurJ"/>
</dbReference>
<evidence type="ECO:0000256" key="2">
    <source>
        <dbReference type="ARBA" id="ARBA00022475"/>
    </source>
</evidence>
<dbReference type="PANTHER" id="PTHR47019:SF1">
    <property type="entry name" value="LIPID II FLIPPASE MURJ"/>
    <property type="match status" value="1"/>
</dbReference>
<comment type="subcellular location">
    <subcellularLocation>
        <location evidence="1">Cell membrane</location>
        <topology evidence="1">Multi-pass membrane protein</topology>
    </subcellularLocation>
</comment>
<reference evidence="9 10" key="1">
    <citation type="submission" date="2014-01" db="EMBL/GenBank/DDBJ databases">
        <authorList>
            <person name="Dobos K."/>
            <person name="Lenaerts A."/>
            <person name="Ordway D."/>
            <person name="DeGroote M.A."/>
            <person name="Parker T."/>
            <person name="Sizemore C."/>
            <person name="Tallon L.J."/>
            <person name="Sadzewicz L.K."/>
            <person name="Sengamalay N."/>
            <person name="Fraser C.M."/>
            <person name="Hine E."/>
            <person name="Shefchek K.A."/>
            <person name="Das S.P."/>
            <person name="Tettelin H."/>
        </authorList>
    </citation>
    <scope>NUCLEOTIDE SEQUENCE [LARGE SCALE GENOMIC DNA]</scope>
    <source>
        <strain evidence="9 10">Harvey</strain>
    </source>
</reference>
<keyword evidence="2" id="KW-1003">Cell membrane</keyword>
<accession>A0ABN0R882</accession>
<dbReference type="Pfam" id="PF03023">
    <property type="entry name" value="MurJ"/>
    <property type="match status" value="1"/>
</dbReference>
<evidence type="ECO:0000256" key="8">
    <source>
        <dbReference type="SAM" id="Phobius"/>
    </source>
</evidence>
<feature type="transmembrane region" description="Helical" evidence="8">
    <location>
        <begin position="63"/>
        <end position="84"/>
    </location>
</feature>
<proteinExistence type="predicted"/>
<evidence type="ECO:0000256" key="7">
    <source>
        <dbReference type="ARBA" id="ARBA00023136"/>
    </source>
</evidence>
<organism evidence="9 10">
    <name type="scientific">Mycobacterium ulcerans str. Harvey</name>
    <dbReference type="NCBI Taxonomy" id="1299332"/>
    <lineage>
        <taxon>Bacteria</taxon>
        <taxon>Bacillati</taxon>
        <taxon>Actinomycetota</taxon>
        <taxon>Actinomycetes</taxon>
        <taxon>Mycobacteriales</taxon>
        <taxon>Mycobacteriaceae</taxon>
        <taxon>Mycobacterium</taxon>
        <taxon>Mycobacterium ulcerans group</taxon>
    </lineage>
</organism>
<evidence type="ECO:0000256" key="6">
    <source>
        <dbReference type="ARBA" id="ARBA00022989"/>
    </source>
</evidence>
<keyword evidence="3 8" id="KW-0812">Transmembrane</keyword>
<evidence type="ECO:0000313" key="10">
    <source>
        <dbReference type="Proteomes" id="UP000020681"/>
    </source>
</evidence>
<keyword evidence="7 8" id="KW-0472">Membrane</keyword>